<dbReference type="PANTHER" id="PTHR46268">
    <property type="entry name" value="STRESS RESPONSE PROTEIN NHAX"/>
    <property type="match status" value="1"/>
</dbReference>
<comment type="caution">
    <text evidence="3">The sequence shown here is derived from an EMBL/GenBank/DDBJ whole genome shotgun (WGS) entry which is preliminary data.</text>
</comment>
<dbReference type="CDD" id="cd00293">
    <property type="entry name" value="USP-like"/>
    <property type="match status" value="1"/>
</dbReference>
<dbReference type="RefSeq" id="WP_314519383.1">
    <property type="nucleotide sequence ID" value="NZ_JASJOU010000022.1"/>
</dbReference>
<name>A0AAE3UHV4_9BACT</name>
<protein>
    <submittedName>
        <fullName evidence="3">Universal stress protein</fullName>
    </submittedName>
</protein>
<dbReference type="Proteomes" id="UP001232063">
    <property type="component" value="Unassembled WGS sequence"/>
</dbReference>
<proteinExistence type="inferred from homology"/>
<evidence type="ECO:0000313" key="3">
    <source>
        <dbReference type="EMBL" id="MDJ1506443.1"/>
    </source>
</evidence>
<dbReference type="PRINTS" id="PR01438">
    <property type="entry name" value="UNVRSLSTRESS"/>
</dbReference>
<dbReference type="PANTHER" id="PTHR46268:SF6">
    <property type="entry name" value="UNIVERSAL STRESS PROTEIN UP12"/>
    <property type="match status" value="1"/>
</dbReference>
<organism evidence="3 4">
    <name type="scientific">Xanthocytophaga agilis</name>
    <dbReference type="NCBI Taxonomy" id="3048010"/>
    <lineage>
        <taxon>Bacteria</taxon>
        <taxon>Pseudomonadati</taxon>
        <taxon>Bacteroidota</taxon>
        <taxon>Cytophagia</taxon>
        <taxon>Cytophagales</taxon>
        <taxon>Rhodocytophagaceae</taxon>
        <taxon>Xanthocytophaga</taxon>
    </lineage>
</organism>
<dbReference type="SUPFAM" id="SSF52402">
    <property type="entry name" value="Adenine nucleotide alpha hydrolases-like"/>
    <property type="match status" value="2"/>
</dbReference>
<evidence type="ECO:0000256" key="1">
    <source>
        <dbReference type="ARBA" id="ARBA00008791"/>
    </source>
</evidence>
<keyword evidence="4" id="KW-1185">Reference proteome</keyword>
<reference evidence="3" key="1">
    <citation type="submission" date="2023-05" db="EMBL/GenBank/DDBJ databases">
        <authorList>
            <person name="Zhang X."/>
        </authorList>
    </citation>
    <scope>NUCLEOTIDE SEQUENCE</scope>
    <source>
        <strain evidence="3">BD1B2-1</strain>
    </source>
</reference>
<dbReference type="Pfam" id="PF00582">
    <property type="entry name" value="Usp"/>
    <property type="match status" value="1"/>
</dbReference>
<sequence length="292" mass="33626">MKTILVATDYSENAYQAVEYAACLAQKMHCRLILFHAFESLQTMNTVPANPPVVQIIKNHFMIRLEEIRNKLLESFSIEINCITMEGSVEALLPSLVDRQQADVVVMGIRGASPITHFFMGSTTTTLLRKATFPMITVPASYTYHSIRRILFASDFEPFVDPTTLLPLREIAQAYEAMVQMLYIPSSEKDKATHYSNAYWEEQLDEIKHGYTFLYEKDIIKGIEQEIWNSGADLLVMLPHRHTFFERLLERPHTEQMFFRANIPLLALTDKAIHLNRFSDNNAFFNYMAGID</sequence>
<dbReference type="InterPro" id="IPR006015">
    <property type="entry name" value="Universal_stress_UspA"/>
</dbReference>
<accession>A0AAE3UHV4</accession>
<gene>
    <name evidence="3" type="ORF">QNI22_37685</name>
</gene>
<evidence type="ECO:0000313" key="4">
    <source>
        <dbReference type="Proteomes" id="UP001232063"/>
    </source>
</evidence>
<dbReference type="InterPro" id="IPR006016">
    <property type="entry name" value="UspA"/>
</dbReference>
<dbReference type="EMBL" id="JASJOU010000022">
    <property type="protein sequence ID" value="MDJ1506443.1"/>
    <property type="molecule type" value="Genomic_DNA"/>
</dbReference>
<feature type="domain" description="UspA" evidence="2">
    <location>
        <begin position="1"/>
        <end position="139"/>
    </location>
</feature>
<comment type="similarity">
    <text evidence="1">Belongs to the universal stress protein A family.</text>
</comment>
<dbReference type="AlphaFoldDB" id="A0AAE3UHV4"/>
<evidence type="ECO:0000259" key="2">
    <source>
        <dbReference type="Pfam" id="PF00582"/>
    </source>
</evidence>
<dbReference type="Gene3D" id="3.40.50.12370">
    <property type="match status" value="1"/>
</dbReference>